<dbReference type="Proteomes" id="UP000626092">
    <property type="component" value="Unassembled WGS sequence"/>
</dbReference>
<dbReference type="GO" id="GO:0008270">
    <property type="term" value="F:zinc ion binding"/>
    <property type="evidence" value="ECO:0007669"/>
    <property type="project" value="UniProtKB-KW"/>
</dbReference>
<dbReference type="PANTHER" id="PTHR23172:SF70">
    <property type="entry name" value="DNAJ DOMAIN, CHAPERONE J-DOMAIN SUPERFAMILY"/>
    <property type="match status" value="1"/>
</dbReference>
<evidence type="ECO:0000256" key="2">
    <source>
        <dbReference type="SAM" id="Coils"/>
    </source>
</evidence>
<dbReference type="Gene3D" id="3.30.160.60">
    <property type="entry name" value="Classic Zinc Finger"/>
    <property type="match status" value="5"/>
</dbReference>
<dbReference type="GO" id="GO:0072583">
    <property type="term" value="P:clathrin-dependent endocytosis"/>
    <property type="evidence" value="ECO:0007669"/>
    <property type="project" value="TreeGrafter"/>
</dbReference>
<keyword evidence="1" id="KW-0863">Zinc-finger</keyword>
<feature type="compositionally biased region" description="Basic and acidic residues" evidence="3">
    <location>
        <begin position="578"/>
        <end position="594"/>
    </location>
</feature>
<feature type="compositionally biased region" description="Basic residues" evidence="3">
    <location>
        <begin position="1"/>
        <end position="13"/>
    </location>
</feature>
<feature type="domain" description="C2H2-type" evidence="5">
    <location>
        <begin position="1594"/>
        <end position="1621"/>
    </location>
</feature>
<dbReference type="InterPro" id="IPR001623">
    <property type="entry name" value="DnaJ_domain"/>
</dbReference>
<dbReference type="InterPro" id="IPR013087">
    <property type="entry name" value="Znf_C2H2_type"/>
</dbReference>
<feature type="compositionally biased region" description="Polar residues" evidence="3">
    <location>
        <begin position="750"/>
        <end position="761"/>
    </location>
</feature>
<feature type="domain" description="C2H2-type" evidence="5">
    <location>
        <begin position="1622"/>
        <end position="1651"/>
    </location>
</feature>
<feature type="region of interest" description="Disordered" evidence="3">
    <location>
        <begin position="794"/>
        <end position="817"/>
    </location>
</feature>
<keyword evidence="1" id="KW-0862">Zinc</keyword>
<feature type="region of interest" description="Disordered" evidence="3">
    <location>
        <begin position="1115"/>
        <end position="1138"/>
    </location>
</feature>
<reference evidence="6" key="1">
    <citation type="submission" date="2019-11" db="EMBL/GenBank/DDBJ databases">
        <authorList>
            <person name="Liu Y."/>
            <person name="Hou J."/>
            <person name="Li T.-Q."/>
            <person name="Guan C.-H."/>
            <person name="Wu X."/>
            <person name="Wu H.-Z."/>
            <person name="Ling F."/>
            <person name="Zhang R."/>
            <person name="Shi X.-G."/>
            <person name="Ren J.-P."/>
            <person name="Chen E.-F."/>
            <person name="Sun J.-M."/>
        </authorList>
    </citation>
    <scope>NUCLEOTIDE SEQUENCE</scope>
    <source>
        <strain evidence="6">Adult_tree_wgs_1</strain>
        <tissue evidence="6">Leaves</tissue>
    </source>
</reference>
<dbReference type="PANTHER" id="PTHR23172">
    <property type="entry name" value="AUXILIN/CYCLIN G-ASSOCIATED KINASE-RELATED"/>
    <property type="match status" value="1"/>
</dbReference>
<organism evidence="6 7">
    <name type="scientific">Rhododendron simsii</name>
    <name type="common">Sims's rhododendron</name>
    <dbReference type="NCBI Taxonomy" id="118357"/>
    <lineage>
        <taxon>Eukaryota</taxon>
        <taxon>Viridiplantae</taxon>
        <taxon>Streptophyta</taxon>
        <taxon>Embryophyta</taxon>
        <taxon>Tracheophyta</taxon>
        <taxon>Spermatophyta</taxon>
        <taxon>Magnoliopsida</taxon>
        <taxon>eudicotyledons</taxon>
        <taxon>Gunneridae</taxon>
        <taxon>Pentapetalae</taxon>
        <taxon>asterids</taxon>
        <taxon>Ericales</taxon>
        <taxon>Ericaceae</taxon>
        <taxon>Ericoideae</taxon>
        <taxon>Rhodoreae</taxon>
        <taxon>Rhododendron</taxon>
    </lineage>
</organism>
<feature type="domain" description="C2H2-type" evidence="5">
    <location>
        <begin position="1651"/>
        <end position="1681"/>
    </location>
</feature>
<evidence type="ECO:0000259" key="4">
    <source>
        <dbReference type="PROSITE" id="PS50076"/>
    </source>
</evidence>
<feature type="compositionally biased region" description="Basic and acidic residues" evidence="3">
    <location>
        <begin position="1021"/>
        <end position="1039"/>
    </location>
</feature>
<dbReference type="GO" id="GO:0030276">
    <property type="term" value="F:clathrin binding"/>
    <property type="evidence" value="ECO:0007669"/>
    <property type="project" value="TreeGrafter"/>
</dbReference>
<dbReference type="InterPro" id="IPR036236">
    <property type="entry name" value="Znf_C2H2_sf"/>
</dbReference>
<feature type="domain" description="J" evidence="4">
    <location>
        <begin position="1521"/>
        <end position="1578"/>
    </location>
</feature>
<feature type="coiled-coil region" evidence="2">
    <location>
        <begin position="1384"/>
        <end position="1413"/>
    </location>
</feature>
<feature type="coiled-coil region" evidence="2">
    <location>
        <begin position="1450"/>
        <end position="1485"/>
    </location>
</feature>
<feature type="compositionally biased region" description="Acidic residues" evidence="3">
    <location>
        <begin position="960"/>
        <end position="974"/>
    </location>
</feature>
<sequence length="1914" mass="215082">MESLSRHLHRKKLPSANNTGSAAGYDARNGYDGVFAGGGGAPRFGVAQPRHASRIEDYGEIFGGSRGSSIPILDVSALGEAKVSASKLDYSAIFGGFREGGDLGASYEEMFAKPNGARNFSNGARAPAKKVSHSDGTDQIDRYRDEAFQNEAPNQSFAGVKQFNKSYHKSSQKSNNGKNGTTRITQLRAVPGLTCFIEENPPLQKKEGDKYGPSTKVDVTSPTKIYSNAAYSHSSDATGIFESQSSKYEFYSSSVDKSFGADEPKTHSSKMSSPSGVSANLTSNKSVPTRSIDLNSKVPKSDASQAGPGYCSPSFSDEELDVNSAAAASAAALRKALETAQASIRIAKEFMERKKDGTQRFSKPSSKAGLDTNNRRDDKFAVGETRFGEKNGKEMSEYDDIVFQVFSKSEREKARRSGKVAPDVKQAEDISLIKEVARDTNGNKFLSAEACGAVRQISGMATRGECITAPLSCEHAGGRNSIIEAVDTHESWRKEMETEKEILEQLDGSGKKVDEEARELEDLEVKLNTIKETRVLDQHGDRSDAVQEVQEQEDNDKPGVAWVDEETEEEEKASNAPEKCENEFEEFLESKENEEFQSMGDRESDEEGLDEGRECMENEKNLEDIFVEVQDEKLEEFFDLKENEDFEFQGVAADNNEEGLDEAQGCMENERKLKEIIGEEQNEKLLEAFLDVKENEEFQSQGVKANTNEGLDEPQVCMGNERKCEDIFGEEQNEKLEEFMDLKEDVEFESQPQGVKVNNNEDGLDEPLRCMENERKLEDIFEEEQNKIQLEEFSDLKENEEFDSQGVKVNNNEEGQDVAQGCMENEKKLRDVLDEEQNKKLLNGIHEEESGHGLRKGCEQNKFDEGLEASGLWGSYEEAFEVESIAKKQHDAHEGNDNERSSDKSHDLDISNKSFNDILVDEDEDTESIQRETEGNETMEVYKEAVEETMNLDATIDACNDGEEDEEKQEDDSDLGGMDILVDENEDTESIQRETEGNETMEVYQEAVEETMNLDAPVNDCKSEAGESEEVHRDIKDDYDLSFEDTDRMSDVTESSGEFPLDENVLEATEMAYEVGEKESCNSGGLVGDAAEHIEIENKTKDGSEALLFNHSPENIGLTDMSYGAKQTDQNEKESELNTSLGSGIKILACDSSVEGEKEVDEKLVFDPEEVKSTFDTAHVRRVRKQWFETGRKVEPSQPPSVFEGEDKTTRIDEDIKTDPITDEVAKSNLDTAHERRVRKQWFETGRKTETSQPPSIYRGEEKTIRIDEEIKTNPITDKNVDNLAKTHTVEEKETKEVERKEVKKEYLRKVDEANKREREREKDRMAVERAIREARERAFAEARERAERTAVEKATAEMRKRVMAEAREKAEKASAATKSSAEKASMEAKLRAERAAVERATAEARERALEKALSQKATSGVREQAERYIAEKDTQKMDESVGESTERCKARLERNQRTMERAAKALAEKNRRDLLAQKEQAERNRFAETLDAEVKRWSSGKEGNLRALLSTLQYVLGPNSGWQSVSLTEIVTTSAVKKAYRRATLHVHPDKLQQRGATIQQKYVCEKVFDLLKDEMTQGNSDGESESEGPKSNTCEECGASFRKPAYLRQHMLSHSLERPFGCPVDDCHSSYRRKDHLTRHLLQHQGKLFECPVKNCSSRFSVKGNVSRHVKEIHDEESSSSGDDGTQKQCVCPEAGCGKVFKYPSRLQKHEASHGKFSDVDRFIAVKLDSVEAFCIEPGCLKSFSNEQCLRAHLQSCHQHITCEICGTKQLKKNIKRHLRIHEPVGSSDRIKCDFKGCLHTFSSRSNLQQHVKAVHLALRPFACTIPGCGMRFPFKHVRDNHEKSGCHVYTHGDFEESDELFRSRPRGGQKRKVPPIESLTRKRVVPPNESDSILRQGPEYVSWMLSTEADD</sequence>
<comment type="caution">
    <text evidence="6">The sequence shown here is derived from an EMBL/GenBank/DDBJ whole genome shotgun (WGS) entry which is preliminary data.</text>
</comment>
<dbReference type="EMBL" id="WJXA01000006">
    <property type="protein sequence ID" value="KAF7140735.1"/>
    <property type="molecule type" value="Genomic_DNA"/>
</dbReference>
<feature type="region of interest" description="Disordered" evidence="3">
    <location>
        <begin position="259"/>
        <end position="315"/>
    </location>
</feature>
<feature type="compositionally biased region" description="Basic and acidic residues" evidence="3">
    <location>
        <begin position="928"/>
        <end position="946"/>
    </location>
</feature>
<dbReference type="PROSITE" id="PS50157">
    <property type="entry name" value="ZINC_FINGER_C2H2_2"/>
    <property type="match status" value="5"/>
</dbReference>
<feature type="region of interest" description="Disordered" evidence="3">
    <location>
        <begin position="1"/>
        <end position="22"/>
    </location>
</feature>
<feature type="region of interest" description="Disordered" evidence="3">
    <location>
        <begin position="747"/>
        <end position="766"/>
    </location>
</feature>
<dbReference type="GO" id="GO:0031982">
    <property type="term" value="C:vesicle"/>
    <property type="evidence" value="ECO:0007669"/>
    <property type="project" value="TreeGrafter"/>
</dbReference>
<dbReference type="OrthoDB" id="1717591at2759"/>
<accession>A0A834GV01</accession>
<feature type="compositionally biased region" description="Polar residues" evidence="3">
    <location>
        <begin position="269"/>
        <end position="294"/>
    </location>
</feature>
<name>A0A834GV01_RHOSS</name>
<feature type="compositionally biased region" description="Basic and acidic residues" evidence="3">
    <location>
        <begin position="373"/>
        <end position="385"/>
    </location>
</feature>
<feature type="domain" description="C2H2-type" evidence="5">
    <location>
        <begin position="1793"/>
        <end position="1823"/>
    </location>
</feature>
<keyword evidence="2" id="KW-0175">Coiled coil</keyword>
<feature type="region of interest" description="Disordered" evidence="3">
    <location>
        <begin position="884"/>
        <end position="1039"/>
    </location>
</feature>
<gene>
    <name evidence="6" type="ORF">RHSIM_Rhsim06G0030700</name>
</gene>
<dbReference type="GO" id="GO:0072318">
    <property type="term" value="P:clathrin coat disassembly"/>
    <property type="evidence" value="ECO:0007669"/>
    <property type="project" value="TreeGrafter"/>
</dbReference>
<evidence type="ECO:0000256" key="1">
    <source>
        <dbReference type="PROSITE-ProRule" id="PRU00042"/>
    </source>
</evidence>
<dbReference type="Gene3D" id="1.10.287.110">
    <property type="entry name" value="DnaJ domain"/>
    <property type="match status" value="1"/>
</dbReference>
<keyword evidence="1" id="KW-0479">Metal-binding</keyword>
<feature type="region of interest" description="Disordered" evidence="3">
    <location>
        <begin position="536"/>
        <end position="612"/>
    </location>
</feature>
<dbReference type="Pfam" id="PF00096">
    <property type="entry name" value="zf-C2H2"/>
    <property type="match status" value="2"/>
</dbReference>
<proteinExistence type="predicted"/>
<feature type="compositionally biased region" description="Basic and acidic residues" evidence="3">
    <location>
        <begin position="536"/>
        <end position="545"/>
    </location>
</feature>
<feature type="domain" description="C2H2-type" evidence="5">
    <location>
        <begin position="1692"/>
        <end position="1716"/>
    </location>
</feature>
<keyword evidence="7" id="KW-1185">Reference proteome</keyword>
<protein>
    <recommendedName>
        <fullName evidence="8">Auxilin-like protein 1</fullName>
    </recommendedName>
</protein>
<evidence type="ECO:0000313" key="6">
    <source>
        <dbReference type="EMBL" id="KAF7140735.1"/>
    </source>
</evidence>
<feature type="compositionally biased region" description="Basic and acidic residues" evidence="3">
    <location>
        <begin position="884"/>
        <end position="910"/>
    </location>
</feature>
<evidence type="ECO:0000259" key="5">
    <source>
        <dbReference type="PROSITE" id="PS50157"/>
    </source>
</evidence>
<dbReference type="SMART" id="SM00355">
    <property type="entry name" value="ZnF_C2H2"/>
    <property type="match status" value="8"/>
</dbReference>
<dbReference type="PROSITE" id="PS50076">
    <property type="entry name" value="DNAJ_2"/>
    <property type="match status" value="1"/>
</dbReference>
<dbReference type="SUPFAM" id="SSF46565">
    <property type="entry name" value="Chaperone J-domain"/>
    <property type="match status" value="1"/>
</dbReference>
<dbReference type="SUPFAM" id="SSF57667">
    <property type="entry name" value="beta-beta-alpha zinc fingers"/>
    <property type="match status" value="3"/>
</dbReference>
<feature type="coiled-coil region" evidence="2">
    <location>
        <begin position="506"/>
        <end position="533"/>
    </location>
</feature>
<feature type="region of interest" description="Disordered" evidence="3">
    <location>
        <begin position="354"/>
        <end position="385"/>
    </location>
</feature>
<dbReference type="PROSITE" id="PS00028">
    <property type="entry name" value="ZINC_FINGER_C2H2_1"/>
    <property type="match status" value="7"/>
</dbReference>
<evidence type="ECO:0008006" key="8">
    <source>
        <dbReference type="Google" id="ProtNLM"/>
    </source>
</evidence>
<dbReference type="GO" id="GO:0005737">
    <property type="term" value="C:cytoplasm"/>
    <property type="evidence" value="ECO:0007669"/>
    <property type="project" value="TreeGrafter"/>
</dbReference>
<evidence type="ECO:0000313" key="7">
    <source>
        <dbReference type="Proteomes" id="UP000626092"/>
    </source>
</evidence>
<evidence type="ECO:0000256" key="3">
    <source>
        <dbReference type="SAM" id="MobiDB-lite"/>
    </source>
</evidence>
<dbReference type="InterPro" id="IPR036869">
    <property type="entry name" value="J_dom_sf"/>
</dbReference>